<dbReference type="SUPFAM" id="SSF52029">
    <property type="entry name" value="GroEL apical domain-like"/>
    <property type="match status" value="1"/>
</dbReference>
<dbReference type="InterPro" id="IPR027409">
    <property type="entry name" value="GroEL-like_apical_dom_sf"/>
</dbReference>
<dbReference type="Gene3D" id="3.50.7.10">
    <property type="entry name" value="GroEL"/>
    <property type="match status" value="1"/>
</dbReference>
<gene>
    <name evidence="1" type="ORF">V6N11_027495</name>
</gene>
<organism evidence="1 2">
    <name type="scientific">Hibiscus sabdariffa</name>
    <name type="common">roselle</name>
    <dbReference type="NCBI Taxonomy" id="183260"/>
    <lineage>
        <taxon>Eukaryota</taxon>
        <taxon>Viridiplantae</taxon>
        <taxon>Streptophyta</taxon>
        <taxon>Embryophyta</taxon>
        <taxon>Tracheophyta</taxon>
        <taxon>Spermatophyta</taxon>
        <taxon>Magnoliopsida</taxon>
        <taxon>eudicotyledons</taxon>
        <taxon>Gunneridae</taxon>
        <taxon>Pentapetalae</taxon>
        <taxon>rosids</taxon>
        <taxon>malvids</taxon>
        <taxon>Malvales</taxon>
        <taxon>Malvaceae</taxon>
        <taxon>Malvoideae</taxon>
        <taxon>Hibiscus</taxon>
    </lineage>
</organism>
<dbReference type="EMBL" id="JBBPBN010000060">
    <property type="protein sequence ID" value="KAK8987755.1"/>
    <property type="molecule type" value="Genomic_DNA"/>
</dbReference>
<dbReference type="Proteomes" id="UP001396334">
    <property type="component" value="Unassembled WGS sequence"/>
</dbReference>
<protein>
    <submittedName>
        <fullName evidence="1">Uncharacterized protein</fullName>
    </submittedName>
</protein>
<dbReference type="PANTHER" id="PTHR45748:SF14">
    <property type="entry name" value="1-PHOSPHATIDYLINOSITOL-3-PHOSPHATE 5-KINASE FAB1C-RELATED"/>
    <property type="match status" value="1"/>
</dbReference>
<evidence type="ECO:0000313" key="2">
    <source>
        <dbReference type="Proteomes" id="UP001396334"/>
    </source>
</evidence>
<accession>A0ABR2PH29</accession>
<keyword evidence="2" id="KW-1185">Reference proteome</keyword>
<dbReference type="PANTHER" id="PTHR45748">
    <property type="entry name" value="1-PHOSPHATIDYLINOSITOL 3-PHOSPHATE 5-KINASE-RELATED"/>
    <property type="match status" value="1"/>
</dbReference>
<proteinExistence type="predicted"/>
<reference evidence="1 2" key="1">
    <citation type="journal article" date="2024" name="G3 (Bethesda)">
        <title>Genome assembly of Hibiscus sabdariffa L. provides insights into metabolisms of medicinal natural products.</title>
        <authorList>
            <person name="Kim T."/>
        </authorList>
    </citation>
    <scope>NUCLEOTIDE SEQUENCE [LARGE SCALE GENOMIC DNA]</scope>
    <source>
        <strain evidence="1">TK-2024</strain>
        <tissue evidence="1">Old leaves</tissue>
    </source>
</reference>
<sequence>MSQLLLGEGIKFEDNAGGWLDITTAIAWQAATFVKPDTSRGGSMDPGHYVKVKCIASGTPSESTLVKGGVCMKNAKHKRMTSQYKNPRLLLLGGALEFLKVPNQLASFSTLLQQEMITSR</sequence>
<comment type="caution">
    <text evidence="1">The sequence shown here is derived from an EMBL/GenBank/DDBJ whole genome shotgun (WGS) entry which is preliminary data.</text>
</comment>
<name>A0ABR2PH29_9ROSI</name>
<evidence type="ECO:0000313" key="1">
    <source>
        <dbReference type="EMBL" id="KAK8987755.1"/>
    </source>
</evidence>